<keyword evidence="5" id="KW-0227">DNA damage</keyword>
<comment type="caution">
    <text evidence="9">The sequence shown here is derived from an EMBL/GenBank/DDBJ whole genome shotgun (WGS) entry which is preliminary data.</text>
</comment>
<dbReference type="Pfam" id="PF12460">
    <property type="entry name" value="MMS19_C"/>
    <property type="match status" value="1"/>
</dbReference>
<feature type="domain" description="BCNT-C" evidence="8">
    <location>
        <begin position="1326"/>
        <end position="1407"/>
    </location>
</feature>
<comment type="subcellular location">
    <subcellularLocation>
        <location evidence="1 5">Nucleus</location>
    </subcellularLocation>
</comment>
<evidence type="ECO:0000256" key="3">
    <source>
        <dbReference type="ARBA" id="ARBA00022737"/>
    </source>
</evidence>
<organism evidence="9 10">
    <name type="scientific">Striga hermonthica</name>
    <name type="common">Purple witchweed</name>
    <name type="synonym">Buchnera hermonthica</name>
    <dbReference type="NCBI Taxonomy" id="68872"/>
    <lineage>
        <taxon>Eukaryota</taxon>
        <taxon>Viridiplantae</taxon>
        <taxon>Streptophyta</taxon>
        <taxon>Embryophyta</taxon>
        <taxon>Tracheophyta</taxon>
        <taxon>Spermatophyta</taxon>
        <taxon>Magnoliopsida</taxon>
        <taxon>eudicotyledons</taxon>
        <taxon>Gunneridae</taxon>
        <taxon>Pentapetalae</taxon>
        <taxon>asterids</taxon>
        <taxon>lamiids</taxon>
        <taxon>Lamiales</taxon>
        <taxon>Orobanchaceae</taxon>
        <taxon>Buchnereae</taxon>
        <taxon>Striga</taxon>
    </lineage>
</organism>
<keyword evidence="3" id="KW-0677">Repeat</keyword>
<feature type="region of interest" description="Disordered" evidence="7">
    <location>
        <begin position="1153"/>
        <end position="1187"/>
    </location>
</feature>
<sequence>MDDVSHPWMKHIDLYIDGGNQTQQAASVDAIATLLKNDSITLEDMVRAMKVDLTSALDTRRYRAMLFLAEVLESLSSKPLSSTSIHSLIVFFAERLADWKALRGALVGCLALLRRKTDVGIVTNHDVLEVTRSFLENLRLQSMAQYERKLSLQVIECLLDRYYDALVDLGDNLLYGFCEAIDGERDPECLLLIFRMVARLAQLYPANLEDYAEELFGIIGDYFPINFTHPTAEANDAKREELSRALMVAFGSTDLYEPFAIPLLLEKLSSSLPSTKVESFKFLTYCIATYSRDRICNHAKILWSIIKDETYVSPQSTLSKDFESMGQMTFRESDVMNQAFILLQEIIRRCDDSIKFIIHDNDINVFVNSLNEYKEFDAIPLQVKQRLHAVGRIMSTCAETSVASCDKVIKSFFPLLMSGLEISVGDSVCPVQLSFGALYLCIQLLASCRYLTVSLENCGSTSDFSNWIWPVMVSNFSKPLVEAFISILRPNVADNSQSHYVHLGVKGLKVLATFPGRSSPLSKSIYDNILRKLLGVVASDSANTFLWTLALKALVDIGLSIDGSPDTEKAASFESIVVEKIVSLLSFNDFTMPSAVKLHAAFEIGATRKDFMMRVVKMLDEAIRTNFSEAYNHGNPESGKLMVNILDTYSRKVFPWFFEFGGLEEVSLNFALVIWDKIEDMRTLYHNRPDIASDVLGATMITMKKAVGGCSKESQDIIVKKAYGIVFSMEEVSHQAYTLGASSGSNEWLTSLFASVVIALRPEASIPNGEKISRLFITGILNGHVPSAHALGSLVNKLPVDITSMGSSDCFSLNELDMILSSFIKTSGDDSYKITFDCLRQNALKTEVEINAIIGLAWIGKGLLMRGHEKVKDVTMALLSFVMQGGTAEVLDRGDYIRLMMSAGDAFRVIMGDSEECLNRMCHAIARPLYKQRFFSTVVPILSSLVMKAESSIVRSMLYRAYAHVISDTPLSAVLVDARKVVPMLSSCLCTLMKDVENKEIIYKVVLVISGILMEKNGEDAAVENAPNIVDRLIELVTYPHMMAVRETALQCLVAVSELPHIRIYPLRAKVLQATTKALDDPKRIVRMEAVKCRHAWSSWAHIIGLRQTPFWAEFLGAHIDSWSNSPYLSLVSGFLVFHGDIMADSNPSTSALNGSVENMGGSNNKAESLREDSRAPVSEAQPEDIERKARVDAMWQQMNKGVSPKPLKSILENKGSAANKSSQNTPVKKSSTGWMNYLGLGSKKESPAQVQLENRPSITPNGASEDTKRLAAAALSAVKDAAALATLGSGKVEIKEVRDFAGEEIEVKKLIDADSKEAVEKGKSSGTPCAVDAVLEQIKKKPKLSVLDKTKKDWGEYKDENKGLEEELDAYKKSSNQYLDRVSFLQRADYREFERERDARLASQAKRKTDMRDDL</sequence>
<keyword evidence="5" id="KW-0234">DNA repair</keyword>
<dbReference type="Pfam" id="PF14500">
    <property type="entry name" value="MMS19_N"/>
    <property type="match status" value="1"/>
</dbReference>
<dbReference type="PANTHER" id="PTHR12891">
    <property type="entry name" value="DNA REPAIR/TRANSCRIPTION PROTEIN MET18/MMS19"/>
    <property type="match status" value="1"/>
</dbReference>
<comment type="similarity">
    <text evidence="2 5">Belongs to the MET18/MMS19 family.</text>
</comment>
<dbReference type="InterPro" id="IPR011989">
    <property type="entry name" value="ARM-like"/>
</dbReference>
<evidence type="ECO:0000256" key="2">
    <source>
        <dbReference type="ARBA" id="ARBA00009340"/>
    </source>
</evidence>
<feature type="coiled-coil region" evidence="6">
    <location>
        <begin position="1348"/>
        <end position="1382"/>
    </location>
</feature>
<dbReference type="GO" id="GO:0005634">
    <property type="term" value="C:nucleus"/>
    <property type="evidence" value="ECO:0007669"/>
    <property type="project" value="UniProtKB-SubCell"/>
</dbReference>
<dbReference type="GO" id="GO:0006281">
    <property type="term" value="P:DNA repair"/>
    <property type="evidence" value="ECO:0007669"/>
    <property type="project" value="UniProtKB-UniRule"/>
</dbReference>
<dbReference type="InterPro" id="IPR024687">
    <property type="entry name" value="MMS19_C"/>
</dbReference>
<dbReference type="Gene3D" id="1.25.10.10">
    <property type="entry name" value="Leucine-rich Repeat Variant"/>
    <property type="match status" value="1"/>
</dbReference>
<dbReference type="GO" id="GO:0051604">
    <property type="term" value="P:protein maturation"/>
    <property type="evidence" value="ECO:0007669"/>
    <property type="project" value="UniProtKB-UniRule"/>
</dbReference>
<dbReference type="EMBL" id="CACSLK010027624">
    <property type="protein sequence ID" value="CAA0826899.1"/>
    <property type="molecule type" value="Genomic_DNA"/>
</dbReference>
<keyword evidence="6" id="KW-0175">Coiled coil</keyword>
<feature type="compositionally biased region" description="Polar residues" evidence="7">
    <location>
        <begin position="1153"/>
        <end position="1167"/>
    </location>
</feature>
<dbReference type="GO" id="GO:0097361">
    <property type="term" value="C:cytosolic [4Fe-4S] assembly targeting complex"/>
    <property type="evidence" value="ECO:0007669"/>
    <property type="project" value="UniProtKB-UniRule"/>
</dbReference>
<proteinExistence type="inferred from homology"/>
<feature type="region of interest" description="Disordered" evidence="7">
    <location>
        <begin position="1215"/>
        <end position="1234"/>
    </location>
</feature>
<evidence type="ECO:0000256" key="5">
    <source>
        <dbReference type="RuleBase" id="RU367072"/>
    </source>
</evidence>
<dbReference type="Proteomes" id="UP001153555">
    <property type="component" value="Unassembled WGS sequence"/>
</dbReference>
<evidence type="ECO:0000259" key="8">
    <source>
        <dbReference type="PROSITE" id="PS51279"/>
    </source>
</evidence>
<dbReference type="SUPFAM" id="SSF48371">
    <property type="entry name" value="ARM repeat"/>
    <property type="match status" value="1"/>
</dbReference>
<dbReference type="InterPro" id="IPR039920">
    <property type="entry name" value="MMS19"/>
</dbReference>
<protein>
    <recommendedName>
        <fullName evidence="5">MMS19 nucleotide excision repair protein</fullName>
    </recommendedName>
</protein>
<name>A0A9N7N896_STRHE</name>
<evidence type="ECO:0000313" key="9">
    <source>
        <dbReference type="EMBL" id="CAA0826899.1"/>
    </source>
</evidence>
<keyword evidence="10" id="KW-1185">Reference proteome</keyword>
<dbReference type="InterPro" id="IPR016024">
    <property type="entry name" value="ARM-type_fold"/>
</dbReference>
<gene>
    <name evidence="9" type="ORF">SHERM_02092</name>
</gene>
<evidence type="ECO:0000256" key="4">
    <source>
        <dbReference type="ARBA" id="ARBA00023242"/>
    </source>
</evidence>
<evidence type="ECO:0000313" key="10">
    <source>
        <dbReference type="Proteomes" id="UP001153555"/>
    </source>
</evidence>
<dbReference type="PROSITE" id="PS51279">
    <property type="entry name" value="BCNT_C"/>
    <property type="match status" value="1"/>
</dbReference>
<feature type="compositionally biased region" description="Polar residues" evidence="7">
    <location>
        <begin position="1217"/>
        <end position="1234"/>
    </location>
</feature>
<dbReference type="InterPro" id="IPR029240">
    <property type="entry name" value="MMS19_N"/>
</dbReference>
<evidence type="ECO:0000256" key="7">
    <source>
        <dbReference type="SAM" id="MobiDB-lite"/>
    </source>
</evidence>
<dbReference type="OrthoDB" id="342900at2759"/>
<dbReference type="InterPro" id="IPR011421">
    <property type="entry name" value="BCNT-C"/>
</dbReference>
<reference evidence="9" key="1">
    <citation type="submission" date="2019-12" db="EMBL/GenBank/DDBJ databases">
        <authorList>
            <person name="Scholes J."/>
        </authorList>
    </citation>
    <scope>NUCLEOTIDE SEQUENCE</scope>
</reference>
<keyword evidence="4 5" id="KW-0539">Nucleus</keyword>
<dbReference type="GO" id="GO:0016226">
    <property type="term" value="P:iron-sulfur cluster assembly"/>
    <property type="evidence" value="ECO:0007669"/>
    <property type="project" value="UniProtKB-UniRule"/>
</dbReference>
<dbReference type="Pfam" id="PF07572">
    <property type="entry name" value="BCNT"/>
    <property type="match status" value="1"/>
</dbReference>
<comment type="function">
    <text evidence="5">Key component of the cytosolic iron-sulfur protein assembly (CIA) complex, a multiprotein complex that mediates the incorporation of iron-sulfur cluster into apoproteins specifically involved in DNA metabolism and genomic integrity. In the CIA complex, MMS19 acts as an adapter between early-acting CIA components and a subset of cellular target iron-sulfur proteins.</text>
</comment>
<accession>A0A9N7N896</accession>
<feature type="region of interest" description="Disordered" evidence="7">
    <location>
        <begin position="1397"/>
        <end position="1416"/>
    </location>
</feature>
<evidence type="ECO:0000256" key="6">
    <source>
        <dbReference type="SAM" id="Coils"/>
    </source>
</evidence>
<evidence type="ECO:0000256" key="1">
    <source>
        <dbReference type="ARBA" id="ARBA00004123"/>
    </source>
</evidence>
<dbReference type="PANTHER" id="PTHR12891:SF0">
    <property type="entry name" value="MMS19 NUCLEOTIDE EXCISION REPAIR PROTEIN HOMOLOG"/>
    <property type="match status" value="1"/>
</dbReference>